<dbReference type="PIRSF" id="PIRSF001221">
    <property type="entry name" value="Amidase_fungi"/>
    <property type="match status" value="1"/>
</dbReference>
<sequence>MQTQPTELLAHELSQLIHQRQISCREVMQAFLKRIAAVNPTFNAIVSLQDPDGLLRQADERDAQLSRGESMGWMHGIPQAIKDLSATRGIRTTMGSPLMSANVPSRDCVMVERMKGAGALIIGKTNTPEFGLGSQTYNTVFGITRNAWNAALCAGGSSGGSAVALAQRMLPVADGSDMMGSLRNPAAYNNVFGFRPSQGRVPYAPAQDLYVAQLGIEGPMGRSVRDVALLLGTQAGWDARAPLSIGQDGSAFDKPLDPNVAGQRIAWLGDLRGYLAMEPGILELCEQGLRRLETLGCAVEPIPLGFSPEKVWDTWLVWRSWLVAGNLSPFHADPSLWARLKPEAQWEAQKGMNLSGSEVYAASVARSAFYQHLLTLFEHHDFLALPTAQVWPFDANIHWPKSVNGRPMDTYHRWMEVSIYATLGGLPAMNVPVGFNAQGLPMGVQLIGRPQADLEVLRLAAAYEQTLGELLARRPAEVSAPPAPSSKR</sequence>
<dbReference type="InterPro" id="IPR000120">
    <property type="entry name" value="Amidase"/>
</dbReference>
<evidence type="ECO:0000313" key="3">
    <source>
        <dbReference type="Proteomes" id="UP001221838"/>
    </source>
</evidence>
<dbReference type="Proteomes" id="UP001221838">
    <property type="component" value="Unassembled WGS sequence"/>
</dbReference>
<dbReference type="Gene3D" id="3.90.1300.10">
    <property type="entry name" value="Amidase signature (AS) domain"/>
    <property type="match status" value="1"/>
</dbReference>
<evidence type="ECO:0000259" key="1">
    <source>
        <dbReference type="Pfam" id="PF01425"/>
    </source>
</evidence>
<protein>
    <submittedName>
        <fullName evidence="2">Amidase</fullName>
    </submittedName>
</protein>
<dbReference type="EMBL" id="JAQNDM010000002">
    <property type="protein sequence ID" value="MDC0713897.1"/>
    <property type="molecule type" value="Genomic_DNA"/>
</dbReference>
<dbReference type="Pfam" id="PF01425">
    <property type="entry name" value="Amidase"/>
    <property type="match status" value="1"/>
</dbReference>
<feature type="domain" description="Amidase" evidence="1">
    <location>
        <begin position="26"/>
        <end position="457"/>
    </location>
</feature>
<dbReference type="RefSeq" id="WP_272144348.1">
    <property type="nucleotide sequence ID" value="NZ_JAQNDM010000002.1"/>
</dbReference>
<comment type="caution">
    <text evidence="2">The sequence shown here is derived from an EMBL/GenBank/DDBJ whole genome shotgun (WGS) entry which is preliminary data.</text>
</comment>
<evidence type="ECO:0000313" key="2">
    <source>
        <dbReference type="EMBL" id="MDC0713897.1"/>
    </source>
</evidence>
<name>A0ABT5DNE3_9BACT</name>
<dbReference type="SUPFAM" id="SSF75304">
    <property type="entry name" value="Amidase signature (AS) enzymes"/>
    <property type="match status" value="1"/>
</dbReference>
<dbReference type="PANTHER" id="PTHR11895">
    <property type="entry name" value="TRANSAMIDASE"/>
    <property type="match status" value="1"/>
</dbReference>
<accession>A0ABT5DNE3</accession>
<dbReference type="PANTHER" id="PTHR11895:SF76">
    <property type="entry name" value="INDOLEACETAMIDE HYDROLASE"/>
    <property type="match status" value="1"/>
</dbReference>
<dbReference type="NCBIfam" id="NF005686">
    <property type="entry name" value="PRK07486.1"/>
    <property type="match status" value="1"/>
</dbReference>
<keyword evidence="3" id="KW-1185">Reference proteome</keyword>
<dbReference type="InterPro" id="IPR036928">
    <property type="entry name" value="AS_sf"/>
</dbReference>
<gene>
    <name evidence="2" type="ORF">POL68_35860</name>
</gene>
<dbReference type="InterPro" id="IPR023631">
    <property type="entry name" value="Amidase_dom"/>
</dbReference>
<organism evidence="2 3">
    <name type="scientific">Stigmatella ashevillensis</name>
    <dbReference type="NCBI Taxonomy" id="2995309"/>
    <lineage>
        <taxon>Bacteria</taxon>
        <taxon>Pseudomonadati</taxon>
        <taxon>Myxococcota</taxon>
        <taxon>Myxococcia</taxon>
        <taxon>Myxococcales</taxon>
        <taxon>Cystobacterineae</taxon>
        <taxon>Archangiaceae</taxon>
        <taxon>Stigmatella</taxon>
    </lineage>
</organism>
<reference evidence="2 3" key="1">
    <citation type="submission" date="2022-11" db="EMBL/GenBank/DDBJ databases">
        <title>Minimal conservation of predation-associated metabolite biosynthetic gene clusters underscores biosynthetic potential of Myxococcota including descriptions for ten novel species: Archangium lansinium sp. nov., Myxococcus landrumus sp. nov., Nannocystis bai.</title>
        <authorList>
            <person name="Ahearne A."/>
            <person name="Stevens C."/>
            <person name="Dowd S."/>
        </authorList>
    </citation>
    <scope>NUCLEOTIDE SEQUENCE [LARGE SCALE GENOMIC DNA]</scope>
    <source>
        <strain evidence="2 3">NCWAL01</strain>
    </source>
</reference>
<proteinExistence type="predicted"/>